<dbReference type="EMBL" id="JAIFTX010000003">
    <property type="protein sequence ID" value="MBX7289806.1"/>
    <property type="molecule type" value="Genomic_DNA"/>
</dbReference>
<evidence type="ECO:0000313" key="3">
    <source>
        <dbReference type="EMBL" id="MBX7289806.1"/>
    </source>
</evidence>
<dbReference type="InterPro" id="IPR028098">
    <property type="entry name" value="Glyco_trans_4-like_N"/>
</dbReference>
<dbReference type="Proteomes" id="UP000775179">
    <property type="component" value="Unassembled WGS sequence"/>
</dbReference>
<evidence type="ECO:0000259" key="1">
    <source>
        <dbReference type="Pfam" id="PF00534"/>
    </source>
</evidence>
<dbReference type="PANTHER" id="PTHR45947">
    <property type="entry name" value="SULFOQUINOVOSYL TRANSFERASE SQD2"/>
    <property type="match status" value="1"/>
</dbReference>
<gene>
    <name evidence="3" type="ORF">K4H94_01905</name>
</gene>
<dbReference type="SUPFAM" id="SSF53756">
    <property type="entry name" value="UDP-Glycosyltransferase/glycogen phosphorylase"/>
    <property type="match status" value="1"/>
</dbReference>
<dbReference type="KEGG" id="cchv:BTM20_03730"/>
<feature type="domain" description="Glycosyl transferase family 1" evidence="1">
    <location>
        <begin position="185"/>
        <end position="345"/>
    </location>
</feature>
<evidence type="ECO:0000313" key="4">
    <source>
        <dbReference type="Proteomes" id="UP000775179"/>
    </source>
</evidence>
<dbReference type="PANTHER" id="PTHR45947:SF14">
    <property type="entry name" value="SLL1723 PROTEIN"/>
    <property type="match status" value="1"/>
</dbReference>
<dbReference type="Gene3D" id="3.40.50.2000">
    <property type="entry name" value="Glycogen Phosphorylase B"/>
    <property type="match status" value="2"/>
</dbReference>
<dbReference type="Pfam" id="PF00534">
    <property type="entry name" value="Glycos_transf_1"/>
    <property type="match status" value="1"/>
</dbReference>
<comment type="caution">
    <text evidence="3">The sequence shown here is derived from an EMBL/GenBank/DDBJ whole genome shotgun (WGS) entry which is preliminary data.</text>
</comment>
<dbReference type="CDD" id="cd03801">
    <property type="entry name" value="GT4_PimA-like"/>
    <property type="match status" value="1"/>
</dbReference>
<dbReference type="AlphaFoldDB" id="A0ABD4REL8"/>
<dbReference type="RefSeq" id="WP_021874950.1">
    <property type="nucleotide sequence ID" value="NZ_CP018624.1"/>
</dbReference>
<dbReference type="InterPro" id="IPR050194">
    <property type="entry name" value="Glycosyltransferase_grp1"/>
</dbReference>
<accession>A0ABD4REL8</accession>
<name>A0ABD4REL8_9CLOT</name>
<feature type="domain" description="Glycosyltransferase subfamily 4-like N-terminal" evidence="2">
    <location>
        <begin position="15"/>
        <end position="180"/>
    </location>
</feature>
<evidence type="ECO:0000259" key="2">
    <source>
        <dbReference type="Pfam" id="PF13439"/>
    </source>
</evidence>
<reference evidence="3 4" key="1">
    <citation type="submission" date="2021-08" db="EMBL/GenBank/DDBJ databases">
        <title>Genome sequence analysis of Clostridium chauvoei strains of European origin and evaluation of typing options for outbreak investigations.</title>
        <authorList>
            <person name="Abdel-Glil M."/>
            <person name="Thomas P."/>
            <person name="Seyboldt C."/>
        </authorList>
    </citation>
    <scope>NUCLEOTIDE SEQUENCE [LARGE SCALE GENOMIC DNA]</scope>
    <source>
        <strain evidence="3 4">S0260-09</strain>
    </source>
</reference>
<sequence>MKDLVVVHNLINYSGGIFTVVNNLIKNQISEGIKVYVCYYRHEESEKAMKELEKLGVTLIPVECENRYSGYFAIFGLPVKKVLKTIKSKHPDKKVIIHGHSVASIGLVNYIRRIKAPIVCTIHAKFIPNSKSLALGKLSAKASRNKNITFVGVSNETREYAIKEVEIDPKQVITIYNGIEKVTAEKIATEKTVIGFVGAIVRPKGWNYLLEATKKLREVRDDFEVVFVGDGEDESTLHEKIKEYNLEDTVVCMGAVKRPDINVMPRFDILTLPSESEGLPMVILEAISQGIPVVASNVGGIPEVIKDKENGLLLKDLNSEELYNSLKYLLDNKQQLKTMAKKAEESFVGKFDGNNMAKEYLNLYERVTE</sequence>
<dbReference type="InterPro" id="IPR001296">
    <property type="entry name" value="Glyco_trans_1"/>
</dbReference>
<dbReference type="Pfam" id="PF13439">
    <property type="entry name" value="Glyco_transf_4"/>
    <property type="match status" value="1"/>
</dbReference>
<organism evidence="3 4">
    <name type="scientific">Clostridium chauvoei</name>
    <dbReference type="NCBI Taxonomy" id="46867"/>
    <lineage>
        <taxon>Bacteria</taxon>
        <taxon>Bacillati</taxon>
        <taxon>Bacillota</taxon>
        <taxon>Clostridia</taxon>
        <taxon>Eubacteriales</taxon>
        <taxon>Clostridiaceae</taxon>
        <taxon>Clostridium</taxon>
    </lineage>
</organism>
<protein>
    <submittedName>
        <fullName evidence="3">Glycosyltransferase family 4 protein</fullName>
    </submittedName>
</protein>
<proteinExistence type="predicted"/>
<dbReference type="GeneID" id="66300962"/>